<dbReference type="InterPro" id="IPR010829">
    <property type="entry name" value="Cerato-platanin"/>
</dbReference>
<accession>A0A165RMA0</accession>
<evidence type="ECO:0000313" key="5">
    <source>
        <dbReference type="EMBL" id="KZT24022.1"/>
    </source>
</evidence>
<dbReference type="InterPro" id="IPR036908">
    <property type="entry name" value="RlpA-like_sf"/>
</dbReference>
<comment type="subcellular location">
    <subcellularLocation>
        <location evidence="1">Secreted</location>
    </subcellularLocation>
</comment>
<comment type="similarity">
    <text evidence="2">Belongs to the cerato-platanin family.</text>
</comment>
<feature type="signal peptide" evidence="4">
    <location>
        <begin position="1"/>
        <end position="16"/>
    </location>
</feature>
<dbReference type="OrthoDB" id="4898945at2759"/>
<protein>
    <submittedName>
        <fullName evidence="5">Cerato-platanin</fullName>
    </submittedName>
</protein>
<sequence length="135" mass="14320">MKFFIALATLISSATAVTVSYDTTYDNSGQSLSTISCSDGSNGLLMQGFTTFRFLPDLPYIGGAAAVAGWNSPNYGMCWQLTYNGETIMVLAIDHADNGINVSLEAMNTLTNGQAIAVGWVDAQVMQVEPSQCGM</sequence>
<dbReference type="GO" id="GO:0005576">
    <property type="term" value="C:extracellular region"/>
    <property type="evidence" value="ECO:0007669"/>
    <property type="project" value="UniProtKB-SubCell"/>
</dbReference>
<evidence type="ECO:0000256" key="2">
    <source>
        <dbReference type="ARBA" id="ARBA00010421"/>
    </source>
</evidence>
<reference evidence="5 6" key="1">
    <citation type="journal article" date="2016" name="Mol. Biol. Evol.">
        <title>Comparative Genomics of Early-Diverging Mushroom-Forming Fungi Provides Insights into the Origins of Lignocellulose Decay Capabilities.</title>
        <authorList>
            <person name="Nagy L.G."/>
            <person name="Riley R."/>
            <person name="Tritt A."/>
            <person name="Adam C."/>
            <person name="Daum C."/>
            <person name="Floudas D."/>
            <person name="Sun H."/>
            <person name="Yadav J.S."/>
            <person name="Pangilinan J."/>
            <person name="Larsson K.H."/>
            <person name="Matsuura K."/>
            <person name="Barry K."/>
            <person name="Labutti K."/>
            <person name="Kuo R."/>
            <person name="Ohm R.A."/>
            <person name="Bhattacharya S.S."/>
            <person name="Shirouzu T."/>
            <person name="Yoshinaga Y."/>
            <person name="Martin F.M."/>
            <person name="Grigoriev I.V."/>
            <person name="Hibbett D.S."/>
        </authorList>
    </citation>
    <scope>NUCLEOTIDE SEQUENCE [LARGE SCALE GENOMIC DNA]</scope>
    <source>
        <strain evidence="5 6">HHB14362 ss-1</strain>
    </source>
</reference>
<feature type="chain" id="PRO_5007865876" evidence="4">
    <location>
        <begin position="17"/>
        <end position="135"/>
    </location>
</feature>
<name>A0A165RMA0_9AGAM</name>
<keyword evidence="3" id="KW-0964">Secreted</keyword>
<evidence type="ECO:0000256" key="1">
    <source>
        <dbReference type="ARBA" id="ARBA00004613"/>
    </source>
</evidence>
<evidence type="ECO:0000256" key="3">
    <source>
        <dbReference type="ARBA" id="ARBA00022525"/>
    </source>
</evidence>
<evidence type="ECO:0000313" key="6">
    <source>
        <dbReference type="Proteomes" id="UP000076761"/>
    </source>
</evidence>
<dbReference type="EMBL" id="KV425580">
    <property type="protein sequence ID" value="KZT24022.1"/>
    <property type="molecule type" value="Genomic_DNA"/>
</dbReference>
<keyword evidence="4" id="KW-0732">Signal</keyword>
<proteinExistence type="inferred from homology"/>
<organism evidence="5 6">
    <name type="scientific">Neolentinus lepideus HHB14362 ss-1</name>
    <dbReference type="NCBI Taxonomy" id="1314782"/>
    <lineage>
        <taxon>Eukaryota</taxon>
        <taxon>Fungi</taxon>
        <taxon>Dikarya</taxon>
        <taxon>Basidiomycota</taxon>
        <taxon>Agaricomycotina</taxon>
        <taxon>Agaricomycetes</taxon>
        <taxon>Gloeophyllales</taxon>
        <taxon>Gloeophyllaceae</taxon>
        <taxon>Neolentinus</taxon>
    </lineage>
</organism>
<dbReference type="Pfam" id="PF07249">
    <property type="entry name" value="Cerato-platanin"/>
    <property type="match status" value="1"/>
</dbReference>
<keyword evidence="6" id="KW-1185">Reference proteome</keyword>
<dbReference type="Gene3D" id="2.40.40.10">
    <property type="entry name" value="RlpA-like domain"/>
    <property type="match status" value="1"/>
</dbReference>
<evidence type="ECO:0000256" key="4">
    <source>
        <dbReference type="SAM" id="SignalP"/>
    </source>
</evidence>
<dbReference type="AlphaFoldDB" id="A0A165RMA0"/>
<dbReference type="InParanoid" id="A0A165RMA0"/>
<dbReference type="Proteomes" id="UP000076761">
    <property type="component" value="Unassembled WGS sequence"/>
</dbReference>
<dbReference type="CDD" id="cd22778">
    <property type="entry name" value="DPBB_CEPL-like"/>
    <property type="match status" value="1"/>
</dbReference>
<gene>
    <name evidence="5" type="ORF">NEOLEDRAFT_1068281</name>
</gene>
<dbReference type="SUPFAM" id="SSF50685">
    <property type="entry name" value="Barwin-like endoglucanases"/>
    <property type="match status" value="1"/>
</dbReference>